<dbReference type="CDD" id="cd07012">
    <property type="entry name" value="PBP2_Bug_TTT"/>
    <property type="match status" value="1"/>
</dbReference>
<dbReference type="InterPro" id="IPR005064">
    <property type="entry name" value="BUG"/>
</dbReference>
<dbReference type="PANTHER" id="PTHR42928">
    <property type="entry name" value="TRICARBOXYLATE-BINDING PROTEIN"/>
    <property type="match status" value="1"/>
</dbReference>
<dbReference type="Gene3D" id="3.40.190.150">
    <property type="entry name" value="Bordetella uptake gene, domain 1"/>
    <property type="match status" value="1"/>
</dbReference>
<dbReference type="SUPFAM" id="SSF53850">
    <property type="entry name" value="Periplasmic binding protein-like II"/>
    <property type="match status" value="1"/>
</dbReference>
<dbReference type="RefSeq" id="WP_184861692.1">
    <property type="nucleotide sequence ID" value="NZ_JACHLK010000011.1"/>
</dbReference>
<feature type="signal peptide" evidence="2">
    <location>
        <begin position="1"/>
        <end position="25"/>
    </location>
</feature>
<evidence type="ECO:0000256" key="1">
    <source>
        <dbReference type="ARBA" id="ARBA00006987"/>
    </source>
</evidence>
<keyword evidence="3" id="KW-0675">Receptor</keyword>
<comment type="caution">
    <text evidence="3">The sequence shown here is derived from an EMBL/GenBank/DDBJ whole genome shotgun (WGS) entry which is preliminary data.</text>
</comment>
<gene>
    <name evidence="3" type="ORF">HNP48_004755</name>
</gene>
<dbReference type="Proteomes" id="UP000575083">
    <property type="component" value="Unassembled WGS sequence"/>
</dbReference>
<dbReference type="PANTHER" id="PTHR42928:SF5">
    <property type="entry name" value="BLR1237 PROTEIN"/>
    <property type="match status" value="1"/>
</dbReference>
<evidence type="ECO:0000313" key="3">
    <source>
        <dbReference type="EMBL" id="MBB6562046.1"/>
    </source>
</evidence>
<reference evidence="3 4" key="1">
    <citation type="submission" date="2020-08" db="EMBL/GenBank/DDBJ databases">
        <title>Functional genomics of gut bacteria from endangered species of beetles.</title>
        <authorList>
            <person name="Carlos-Shanley C."/>
        </authorList>
    </citation>
    <scope>NUCLEOTIDE SEQUENCE [LARGE SCALE GENOMIC DNA]</scope>
    <source>
        <strain evidence="3 4">S00198</strain>
    </source>
</reference>
<dbReference type="Pfam" id="PF03401">
    <property type="entry name" value="TctC"/>
    <property type="match status" value="1"/>
</dbReference>
<dbReference type="Gene3D" id="3.40.190.10">
    <property type="entry name" value="Periplasmic binding protein-like II"/>
    <property type="match status" value="1"/>
</dbReference>
<protein>
    <submittedName>
        <fullName evidence="3">Tripartite-type tricarboxylate transporter receptor subunit TctC</fullName>
    </submittedName>
</protein>
<organism evidence="3 4">
    <name type="scientific">Acidovorax soli</name>
    <dbReference type="NCBI Taxonomy" id="592050"/>
    <lineage>
        <taxon>Bacteria</taxon>
        <taxon>Pseudomonadati</taxon>
        <taxon>Pseudomonadota</taxon>
        <taxon>Betaproteobacteria</taxon>
        <taxon>Burkholderiales</taxon>
        <taxon>Comamonadaceae</taxon>
        <taxon>Acidovorax</taxon>
    </lineage>
</organism>
<dbReference type="AlphaFoldDB" id="A0A7X0PHL8"/>
<evidence type="ECO:0000313" key="4">
    <source>
        <dbReference type="Proteomes" id="UP000575083"/>
    </source>
</evidence>
<proteinExistence type="inferred from homology"/>
<accession>A0A7X0PHL8</accession>
<dbReference type="EMBL" id="JACHLK010000011">
    <property type="protein sequence ID" value="MBB6562046.1"/>
    <property type="molecule type" value="Genomic_DNA"/>
</dbReference>
<evidence type="ECO:0000256" key="2">
    <source>
        <dbReference type="SAM" id="SignalP"/>
    </source>
</evidence>
<comment type="similarity">
    <text evidence="1">Belongs to the UPF0065 (bug) family.</text>
</comment>
<sequence>MHHPCRRAIAGIVCSLLLAPLGAQPREGAFTQPVSLMVPYPAGSASDFTARTMQEPLAHQLGVPVVVENLGGAAGAIAANKVLAAAADGQQLFQGSPNELILSGLVNKGVKYQPDDFRMVAPVAISHLVVIAQARLPADNLDQLAELARARRSEPLNYGSSGPGTMYHLLGELASRRVGAPMTHVPYKGGAPLMQDLIGGLIDFAFVPYQSSYADLARQGRIKVIGSLADARLPAPFQNVQSYRDTQNFKDFSFSIWTGYLVKRGTPQRAVEQHAAALQAALKLPQVRSPLEAQAKTLFAPMSLEQAATFYRNETARYRELVKTVGFEPQ</sequence>
<dbReference type="PIRSF" id="PIRSF017082">
    <property type="entry name" value="YflP"/>
    <property type="match status" value="1"/>
</dbReference>
<keyword evidence="2" id="KW-0732">Signal</keyword>
<dbReference type="InterPro" id="IPR042100">
    <property type="entry name" value="Bug_dom1"/>
</dbReference>
<feature type="chain" id="PRO_5031161128" evidence="2">
    <location>
        <begin position="26"/>
        <end position="330"/>
    </location>
</feature>
<keyword evidence="4" id="KW-1185">Reference proteome</keyword>
<name>A0A7X0PHL8_9BURK</name>